<evidence type="ECO:0000256" key="1">
    <source>
        <dbReference type="SAM" id="MobiDB-lite"/>
    </source>
</evidence>
<dbReference type="SUPFAM" id="SSF51735">
    <property type="entry name" value="NAD(P)-binding Rossmann-fold domains"/>
    <property type="match status" value="1"/>
</dbReference>
<name>A0ABN3VQC3_9ACTN</name>
<dbReference type="Proteomes" id="UP001500831">
    <property type="component" value="Unassembled WGS sequence"/>
</dbReference>
<dbReference type="InterPro" id="IPR050177">
    <property type="entry name" value="Lipid_A_modif_metabolic_enz"/>
</dbReference>
<evidence type="ECO:0000259" key="2">
    <source>
        <dbReference type="Pfam" id="PF01370"/>
    </source>
</evidence>
<sequence>MTGAAGFIGRMLTRTLIEAGENVVGIDRIPQPARPGLTVLTADLLDDDGLVRAALDGADVVYHLAGCPGVRDRRPGVARRRHRDNVLAGARVLAAVPPSVPLLVASSSSVYGGARGGWPSRESDPPRPAGGYAESKTLLERLCAERIARGGLTTVVRPFTVAGEGQRPDMALSQWLAAAREGRPLRVLGSLDRTRDVTDVRQVARAMTDLVARGAQGTVNIGTGRGHSLRALAAAVAEALGAEVSFAVEPASPVEPGASLADTSRLRSLVGWTPETDLLDLVRRQAAASAPAAPGDRSGKVREPVAVGASAAGPVVGAGPAGPGLRAAVRGAAVLSSLAEAT</sequence>
<dbReference type="Gene3D" id="3.40.50.720">
    <property type="entry name" value="NAD(P)-binding Rossmann-like Domain"/>
    <property type="match status" value="1"/>
</dbReference>
<dbReference type="Pfam" id="PF01370">
    <property type="entry name" value="Epimerase"/>
    <property type="match status" value="1"/>
</dbReference>
<keyword evidence="4" id="KW-1185">Reference proteome</keyword>
<evidence type="ECO:0000313" key="3">
    <source>
        <dbReference type="EMBL" id="GAA2848662.1"/>
    </source>
</evidence>
<comment type="caution">
    <text evidence="3">The sequence shown here is derived from an EMBL/GenBank/DDBJ whole genome shotgun (WGS) entry which is preliminary data.</text>
</comment>
<gene>
    <name evidence="3" type="ORF">GCM10010517_05950</name>
</gene>
<reference evidence="3 4" key="1">
    <citation type="journal article" date="2019" name="Int. J. Syst. Evol. Microbiol.">
        <title>The Global Catalogue of Microorganisms (GCM) 10K type strain sequencing project: providing services to taxonomists for standard genome sequencing and annotation.</title>
        <authorList>
            <consortium name="The Broad Institute Genomics Platform"/>
            <consortium name="The Broad Institute Genome Sequencing Center for Infectious Disease"/>
            <person name="Wu L."/>
            <person name="Ma J."/>
        </authorList>
    </citation>
    <scope>NUCLEOTIDE SEQUENCE [LARGE SCALE GENOMIC DNA]</scope>
    <source>
        <strain evidence="3 4">JCM 6242</strain>
    </source>
</reference>
<dbReference type="InterPro" id="IPR036291">
    <property type="entry name" value="NAD(P)-bd_dom_sf"/>
</dbReference>
<dbReference type="PANTHER" id="PTHR43245:SF13">
    <property type="entry name" value="UDP-D-APIOSE_UDP-D-XYLOSE SYNTHASE 2"/>
    <property type="match status" value="1"/>
</dbReference>
<dbReference type="InterPro" id="IPR001509">
    <property type="entry name" value="Epimerase_deHydtase"/>
</dbReference>
<proteinExistence type="predicted"/>
<dbReference type="PANTHER" id="PTHR43245">
    <property type="entry name" value="BIFUNCTIONAL POLYMYXIN RESISTANCE PROTEIN ARNA"/>
    <property type="match status" value="1"/>
</dbReference>
<accession>A0ABN3VQC3</accession>
<dbReference type="EMBL" id="BAAAVI010000003">
    <property type="protein sequence ID" value="GAA2848662.1"/>
    <property type="molecule type" value="Genomic_DNA"/>
</dbReference>
<evidence type="ECO:0000313" key="4">
    <source>
        <dbReference type="Proteomes" id="UP001500831"/>
    </source>
</evidence>
<feature type="region of interest" description="Disordered" evidence="1">
    <location>
        <begin position="111"/>
        <end position="132"/>
    </location>
</feature>
<protein>
    <submittedName>
        <fullName evidence="3">NAD-dependent epimerase/dehydratase family protein</fullName>
    </submittedName>
</protein>
<feature type="domain" description="NAD-dependent epimerase/dehydratase" evidence="2">
    <location>
        <begin position="1"/>
        <end position="222"/>
    </location>
</feature>
<organism evidence="3 4">
    <name type="scientific">Streptosporangium fragile</name>
    <dbReference type="NCBI Taxonomy" id="46186"/>
    <lineage>
        <taxon>Bacteria</taxon>
        <taxon>Bacillati</taxon>
        <taxon>Actinomycetota</taxon>
        <taxon>Actinomycetes</taxon>
        <taxon>Streptosporangiales</taxon>
        <taxon>Streptosporangiaceae</taxon>
        <taxon>Streptosporangium</taxon>
    </lineage>
</organism>